<dbReference type="EMBL" id="JACHMN010000003">
    <property type="protein sequence ID" value="MBB5872456.1"/>
    <property type="molecule type" value="Genomic_DNA"/>
</dbReference>
<gene>
    <name evidence="1" type="ORF">F4553_005890</name>
</gene>
<evidence type="ECO:0000313" key="2">
    <source>
        <dbReference type="Proteomes" id="UP000587527"/>
    </source>
</evidence>
<proteinExistence type="predicted"/>
<keyword evidence="2" id="KW-1185">Reference proteome</keyword>
<organism evidence="1 2">
    <name type="scientific">Allocatelliglobosispora scoriae</name>
    <dbReference type="NCBI Taxonomy" id="643052"/>
    <lineage>
        <taxon>Bacteria</taxon>
        <taxon>Bacillati</taxon>
        <taxon>Actinomycetota</taxon>
        <taxon>Actinomycetes</taxon>
        <taxon>Micromonosporales</taxon>
        <taxon>Micromonosporaceae</taxon>
        <taxon>Allocatelliglobosispora</taxon>
    </lineage>
</organism>
<sequence>MGADDEAWRVQRDLAITKHTEAFQAKRAAEADQARRMVADFAAQATERGLRTESLRARAYDGSGTYRTSVRGWYVHPDRSLAVGIDGSYYILGVPASARAQLFGAEIRPHDPKLIIGEGARDGESIALAELLRRRLAGGDDWR</sequence>
<dbReference type="RefSeq" id="WP_184842115.1">
    <property type="nucleotide sequence ID" value="NZ_JACHMN010000003.1"/>
</dbReference>
<name>A0A841BY35_9ACTN</name>
<dbReference type="Proteomes" id="UP000587527">
    <property type="component" value="Unassembled WGS sequence"/>
</dbReference>
<accession>A0A841BY35</accession>
<comment type="caution">
    <text evidence="1">The sequence shown here is derived from an EMBL/GenBank/DDBJ whole genome shotgun (WGS) entry which is preliminary data.</text>
</comment>
<dbReference type="AlphaFoldDB" id="A0A841BY35"/>
<protein>
    <submittedName>
        <fullName evidence="1">Uncharacterized protein</fullName>
    </submittedName>
</protein>
<reference evidence="1 2" key="1">
    <citation type="submission" date="2020-08" db="EMBL/GenBank/DDBJ databases">
        <title>Sequencing the genomes of 1000 actinobacteria strains.</title>
        <authorList>
            <person name="Klenk H.-P."/>
        </authorList>
    </citation>
    <scope>NUCLEOTIDE SEQUENCE [LARGE SCALE GENOMIC DNA]</scope>
    <source>
        <strain evidence="1 2">DSM 45362</strain>
    </source>
</reference>
<evidence type="ECO:0000313" key="1">
    <source>
        <dbReference type="EMBL" id="MBB5872456.1"/>
    </source>
</evidence>